<proteinExistence type="predicted"/>
<dbReference type="InterPro" id="IPR024207">
    <property type="entry name" value="CotJB_dom"/>
</dbReference>
<keyword evidence="3" id="KW-1185">Reference proteome</keyword>
<keyword evidence="2" id="KW-0167">Capsid protein</keyword>
<comment type="caution">
    <text evidence="2">The sequence shown here is derived from an EMBL/GenBank/DDBJ whole genome shotgun (WGS) entry which is preliminary data.</text>
</comment>
<dbReference type="InterPro" id="IPR016571">
    <property type="entry name" value="Spore_coat_assembly_CotJB"/>
</dbReference>
<protein>
    <submittedName>
        <fullName evidence="2">Spore coat protein CotJB</fullName>
    </submittedName>
</protein>
<dbReference type="Proteomes" id="UP001145069">
    <property type="component" value="Unassembled WGS sequence"/>
</dbReference>
<dbReference type="PIRSF" id="PIRSF010606">
    <property type="entry name" value="Spore_coat_CotJB"/>
    <property type="match status" value="1"/>
</dbReference>
<keyword evidence="2" id="KW-0946">Virion</keyword>
<dbReference type="EMBL" id="JAMQKC010000001">
    <property type="protein sequence ID" value="MDC3415405.1"/>
    <property type="molecule type" value="Genomic_DNA"/>
</dbReference>
<evidence type="ECO:0000313" key="3">
    <source>
        <dbReference type="Proteomes" id="UP001145069"/>
    </source>
</evidence>
<feature type="domain" description="Protein CotJB" evidence="1">
    <location>
        <begin position="13"/>
        <end position="88"/>
    </location>
</feature>
<sequence length="89" mass="10926">MSSPKQMPPEYYQQLEEIQMVDFAIVELNLYLDTHPDDYEAIKQFNSLTYESRKLKKNFEKQFGPLMHFGRSYSQYPWQWDDQPWPWQV</sequence>
<reference evidence="2" key="1">
    <citation type="submission" date="2022-06" db="EMBL/GenBank/DDBJ databases">
        <title>Aquibacillus sp. a new bacterium isolated from soil saline samples.</title>
        <authorList>
            <person name="Galisteo C."/>
            <person name="De La Haba R."/>
            <person name="Sanchez-Porro C."/>
            <person name="Ventosa A."/>
        </authorList>
    </citation>
    <scope>NUCLEOTIDE SEQUENCE</scope>
    <source>
        <strain evidence="2">3ASR75-54</strain>
    </source>
</reference>
<organism evidence="2 3">
    <name type="scientific">Aquibacillus salsiterrae</name>
    <dbReference type="NCBI Taxonomy" id="2950439"/>
    <lineage>
        <taxon>Bacteria</taxon>
        <taxon>Bacillati</taxon>
        <taxon>Bacillota</taxon>
        <taxon>Bacilli</taxon>
        <taxon>Bacillales</taxon>
        <taxon>Bacillaceae</taxon>
        <taxon>Aquibacillus</taxon>
    </lineage>
</organism>
<name>A0A9X4AEP8_9BACI</name>
<gene>
    <name evidence="2" type="ORF">NC799_00555</name>
</gene>
<dbReference type="Pfam" id="PF12652">
    <property type="entry name" value="CotJB"/>
    <property type="match status" value="1"/>
</dbReference>
<accession>A0A9X4AEP8</accession>
<dbReference type="AlphaFoldDB" id="A0A9X4AEP8"/>
<evidence type="ECO:0000259" key="1">
    <source>
        <dbReference type="Pfam" id="PF12652"/>
    </source>
</evidence>
<dbReference type="RefSeq" id="WP_272444372.1">
    <property type="nucleotide sequence ID" value="NZ_JAMQKC010000001.1"/>
</dbReference>
<evidence type="ECO:0000313" key="2">
    <source>
        <dbReference type="EMBL" id="MDC3415405.1"/>
    </source>
</evidence>